<feature type="compositionally biased region" description="Polar residues" evidence="1">
    <location>
        <begin position="277"/>
        <end position="294"/>
    </location>
</feature>
<feature type="compositionally biased region" description="Low complexity" evidence="1">
    <location>
        <begin position="254"/>
        <end position="264"/>
    </location>
</feature>
<feature type="compositionally biased region" description="Polar residues" evidence="1">
    <location>
        <begin position="1"/>
        <end position="15"/>
    </location>
</feature>
<feature type="region of interest" description="Disordered" evidence="1">
    <location>
        <begin position="108"/>
        <end position="334"/>
    </location>
</feature>
<evidence type="ECO:0000313" key="3">
    <source>
        <dbReference type="Proteomes" id="UP001286313"/>
    </source>
</evidence>
<dbReference type="AlphaFoldDB" id="A0AAE1K744"/>
<feature type="compositionally biased region" description="Basic and acidic residues" evidence="1">
    <location>
        <begin position="200"/>
        <end position="215"/>
    </location>
</feature>
<feature type="compositionally biased region" description="Basic and acidic residues" evidence="1">
    <location>
        <begin position="111"/>
        <end position="126"/>
    </location>
</feature>
<comment type="caution">
    <text evidence="2">The sequence shown here is derived from an EMBL/GenBank/DDBJ whole genome shotgun (WGS) entry which is preliminary data.</text>
</comment>
<gene>
    <name evidence="2" type="ORF">Pcinc_027183</name>
</gene>
<feature type="compositionally biased region" description="Basic and acidic residues" evidence="1">
    <location>
        <begin position="157"/>
        <end position="170"/>
    </location>
</feature>
<proteinExistence type="predicted"/>
<keyword evidence="3" id="KW-1185">Reference proteome</keyword>
<feature type="compositionally biased region" description="Basic and acidic residues" evidence="1">
    <location>
        <begin position="41"/>
        <end position="62"/>
    </location>
</feature>
<dbReference type="Proteomes" id="UP001286313">
    <property type="component" value="Unassembled WGS sequence"/>
</dbReference>
<organism evidence="2 3">
    <name type="scientific">Petrolisthes cinctipes</name>
    <name type="common">Flat porcelain crab</name>
    <dbReference type="NCBI Taxonomy" id="88211"/>
    <lineage>
        <taxon>Eukaryota</taxon>
        <taxon>Metazoa</taxon>
        <taxon>Ecdysozoa</taxon>
        <taxon>Arthropoda</taxon>
        <taxon>Crustacea</taxon>
        <taxon>Multicrustacea</taxon>
        <taxon>Malacostraca</taxon>
        <taxon>Eumalacostraca</taxon>
        <taxon>Eucarida</taxon>
        <taxon>Decapoda</taxon>
        <taxon>Pleocyemata</taxon>
        <taxon>Anomura</taxon>
        <taxon>Galatheoidea</taxon>
        <taxon>Porcellanidae</taxon>
        <taxon>Petrolisthes</taxon>
    </lineage>
</organism>
<feature type="compositionally biased region" description="Basic and acidic residues" evidence="1">
    <location>
        <begin position="138"/>
        <end position="149"/>
    </location>
</feature>
<feature type="region of interest" description="Disordered" evidence="1">
    <location>
        <begin position="1"/>
        <end position="83"/>
    </location>
</feature>
<reference evidence="2" key="1">
    <citation type="submission" date="2023-10" db="EMBL/GenBank/DDBJ databases">
        <title>Genome assemblies of two species of porcelain crab, Petrolisthes cinctipes and Petrolisthes manimaculis (Anomura: Porcellanidae).</title>
        <authorList>
            <person name="Angst P."/>
        </authorList>
    </citation>
    <scope>NUCLEOTIDE SEQUENCE</scope>
    <source>
        <strain evidence="2">PB745_01</strain>
        <tissue evidence="2">Gill</tissue>
    </source>
</reference>
<evidence type="ECO:0000256" key="1">
    <source>
        <dbReference type="SAM" id="MobiDB-lite"/>
    </source>
</evidence>
<evidence type="ECO:0000313" key="2">
    <source>
        <dbReference type="EMBL" id="KAK3867351.1"/>
    </source>
</evidence>
<dbReference type="EMBL" id="JAWQEG010003225">
    <property type="protein sequence ID" value="KAK3867351.1"/>
    <property type="molecule type" value="Genomic_DNA"/>
</dbReference>
<protein>
    <submittedName>
        <fullName evidence="2">Uncharacterized protein</fullName>
    </submittedName>
</protein>
<sequence length="334" mass="35923">MSLAADSSPSSTRVQLGSKEMLYIDEGMDQGPETPPSDPLLLRHEPLPEADQEQPREYRQQEDGQDPAVFEAEERQRIVKSDDENEFVIVDDAVPSVTIPGIQLEGEEISDTGKAEEQVKQQKEADGMGTEEPLVTKVDIEETPPKEDDAVPSGGLKIEETVAEIEKVEDGPADLQIKESIAPTTTTPESSGDALDAADGTDHLPEEKADVDTKNTDSSSSSSAKEGVDQSDEDLPPPPPPLQPPPPAPGKQVSGSSSSSSSSSSDDEFVEVRPESENVQDAQRMSAQVTSNPPESDEKTSADVVEARIDLQKYYLKKKASNPPALPPRGKNNK</sequence>
<feature type="compositionally biased region" description="Pro residues" evidence="1">
    <location>
        <begin position="236"/>
        <end position="249"/>
    </location>
</feature>
<name>A0AAE1K744_PETCI</name>
<accession>A0AAE1K744</accession>
<feature type="compositionally biased region" description="Basic and acidic residues" evidence="1">
    <location>
        <begin position="72"/>
        <end position="82"/>
    </location>
</feature>
<feature type="compositionally biased region" description="Basic and acidic residues" evidence="1">
    <location>
        <begin position="296"/>
        <end position="311"/>
    </location>
</feature>